<organism evidence="3 4">
    <name type="scientific">Novosphingobium pokkalii</name>
    <dbReference type="NCBI Taxonomy" id="1770194"/>
    <lineage>
        <taxon>Bacteria</taxon>
        <taxon>Pseudomonadati</taxon>
        <taxon>Pseudomonadota</taxon>
        <taxon>Alphaproteobacteria</taxon>
        <taxon>Sphingomonadales</taxon>
        <taxon>Sphingomonadaceae</taxon>
        <taxon>Novosphingobium</taxon>
    </lineage>
</organism>
<feature type="domain" description="ChsH2 rubredoxin-like zinc ribbon" evidence="2">
    <location>
        <begin position="16"/>
        <end position="52"/>
    </location>
</feature>
<name>A0ABV7V8E3_9SPHN</name>
<evidence type="ECO:0000259" key="1">
    <source>
        <dbReference type="Pfam" id="PF01796"/>
    </source>
</evidence>
<dbReference type="InterPro" id="IPR002878">
    <property type="entry name" value="ChsH2_C"/>
</dbReference>
<feature type="domain" description="ChsH2 C-terminal OB-fold" evidence="1">
    <location>
        <begin position="54"/>
        <end position="118"/>
    </location>
</feature>
<dbReference type="InterPro" id="IPR012340">
    <property type="entry name" value="NA-bd_OB-fold"/>
</dbReference>
<evidence type="ECO:0000313" key="4">
    <source>
        <dbReference type="Proteomes" id="UP001595683"/>
    </source>
</evidence>
<dbReference type="Pfam" id="PF01796">
    <property type="entry name" value="OB_ChsH2_C"/>
    <property type="match status" value="1"/>
</dbReference>
<evidence type="ECO:0000313" key="3">
    <source>
        <dbReference type="EMBL" id="MFC3673709.1"/>
    </source>
</evidence>
<keyword evidence="4" id="KW-1185">Reference proteome</keyword>
<dbReference type="SUPFAM" id="SSF50249">
    <property type="entry name" value="Nucleic acid-binding proteins"/>
    <property type="match status" value="1"/>
</dbReference>
<dbReference type="Pfam" id="PF12172">
    <property type="entry name" value="zf-ChsH2"/>
    <property type="match status" value="1"/>
</dbReference>
<evidence type="ECO:0000259" key="2">
    <source>
        <dbReference type="Pfam" id="PF12172"/>
    </source>
</evidence>
<dbReference type="PANTHER" id="PTHR34075">
    <property type="entry name" value="BLR3430 PROTEIN"/>
    <property type="match status" value="1"/>
</dbReference>
<dbReference type="InterPro" id="IPR022002">
    <property type="entry name" value="ChsH2_Znr"/>
</dbReference>
<accession>A0ABV7V8E3</accession>
<reference evidence="4" key="1">
    <citation type="journal article" date="2019" name="Int. J. Syst. Evol. Microbiol.">
        <title>The Global Catalogue of Microorganisms (GCM) 10K type strain sequencing project: providing services to taxonomists for standard genome sequencing and annotation.</title>
        <authorList>
            <consortium name="The Broad Institute Genomics Platform"/>
            <consortium name="The Broad Institute Genome Sequencing Center for Infectious Disease"/>
            <person name="Wu L."/>
            <person name="Ma J."/>
        </authorList>
    </citation>
    <scope>NUCLEOTIDE SEQUENCE [LARGE SCALE GENOMIC DNA]</scope>
    <source>
        <strain evidence="4">KCTC 42224</strain>
    </source>
</reference>
<dbReference type="EMBL" id="JBHRYE010000051">
    <property type="protein sequence ID" value="MFC3673709.1"/>
    <property type="molecule type" value="Genomic_DNA"/>
</dbReference>
<protein>
    <submittedName>
        <fullName evidence="3">Zn-ribbon domain-containing OB-fold protein</fullName>
    </submittedName>
</protein>
<dbReference type="RefSeq" id="WP_229815598.1">
    <property type="nucleotide sequence ID" value="NZ_BMZP01000021.1"/>
</dbReference>
<gene>
    <name evidence="3" type="ORF">ACFOOT_19995</name>
</gene>
<dbReference type="Gene3D" id="6.10.30.10">
    <property type="match status" value="1"/>
</dbReference>
<dbReference type="Proteomes" id="UP001595683">
    <property type="component" value="Unassembled WGS sequence"/>
</dbReference>
<dbReference type="InterPro" id="IPR052513">
    <property type="entry name" value="Thioester_dehydratase-like"/>
</dbReference>
<proteinExistence type="predicted"/>
<comment type="caution">
    <text evidence="3">The sequence shown here is derived from an EMBL/GenBank/DDBJ whole genome shotgun (WGS) entry which is preliminary data.</text>
</comment>
<sequence length="133" mass="14847">MAKPYPAITPETAFFWTGGAQGRLRFQRCTACRTYVHPPQPRCTACLGETLEIVDVSGRATVATHTVNMHPWHPDFPPPYVIAIVEIEEAPYVRLTTRIIDCDPAEVTFGLPVRVVFEQQGPAYLPLFAPVRP</sequence>
<dbReference type="PANTHER" id="PTHR34075:SF5">
    <property type="entry name" value="BLR3430 PROTEIN"/>
    <property type="match status" value="1"/>
</dbReference>